<dbReference type="STRING" id="642492.Clole_3832"/>
<protein>
    <submittedName>
        <fullName evidence="10">Germination protein, Ger(X)C family</fullName>
    </submittedName>
</protein>
<dbReference type="Proteomes" id="UP000008467">
    <property type="component" value="Chromosome"/>
</dbReference>
<organism evidence="10 11">
    <name type="scientific">Cellulosilyticum lentocellum (strain ATCC 49066 / DSM 5427 / NCIMB 11756 / RHM5)</name>
    <name type="common">Clostridium lentocellum</name>
    <dbReference type="NCBI Taxonomy" id="642492"/>
    <lineage>
        <taxon>Bacteria</taxon>
        <taxon>Bacillati</taxon>
        <taxon>Bacillota</taxon>
        <taxon>Clostridia</taxon>
        <taxon>Lachnospirales</taxon>
        <taxon>Cellulosilyticaceae</taxon>
        <taxon>Cellulosilyticum</taxon>
    </lineage>
</organism>
<keyword evidence="3" id="KW-0309">Germination</keyword>
<dbReference type="AlphaFoldDB" id="F2JIP2"/>
<dbReference type="GO" id="GO:0016020">
    <property type="term" value="C:membrane"/>
    <property type="evidence" value="ECO:0007669"/>
    <property type="project" value="UniProtKB-SubCell"/>
</dbReference>
<reference evidence="10 11" key="1">
    <citation type="journal article" date="2011" name="J. Bacteriol.">
        <title>Complete genome sequence of the cellulose-degrading bacterium Cellulosilyticum lentocellum.</title>
        <authorList>
            <consortium name="US DOE Joint Genome Institute"/>
            <person name="Miller D.A."/>
            <person name="Suen G."/>
            <person name="Bruce D."/>
            <person name="Copeland A."/>
            <person name="Cheng J.F."/>
            <person name="Detter C."/>
            <person name="Goodwin L.A."/>
            <person name="Han C.S."/>
            <person name="Hauser L.J."/>
            <person name="Land M.L."/>
            <person name="Lapidus A."/>
            <person name="Lucas S."/>
            <person name="Meincke L."/>
            <person name="Pitluck S."/>
            <person name="Tapia R."/>
            <person name="Teshima H."/>
            <person name="Woyke T."/>
            <person name="Fox B.G."/>
            <person name="Angert E.R."/>
            <person name="Currie C.R."/>
        </authorList>
    </citation>
    <scope>NUCLEOTIDE SEQUENCE [LARGE SCALE GENOMIC DNA]</scope>
    <source>
        <strain evidence="11">ATCC 49066 / DSM 5427 / NCIMB 11756 / RHM5</strain>
    </source>
</reference>
<dbReference type="Gene3D" id="3.30.300.210">
    <property type="entry name" value="Nutrient germinant receptor protein C, domain 3"/>
    <property type="match status" value="1"/>
</dbReference>
<dbReference type="HOGENOM" id="CLU_051140_0_1_9"/>
<dbReference type="InterPro" id="IPR046953">
    <property type="entry name" value="Spore_GerAC-like_C"/>
</dbReference>
<evidence type="ECO:0000313" key="10">
    <source>
        <dbReference type="EMBL" id="ADZ85512.1"/>
    </source>
</evidence>
<evidence type="ECO:0000256" key="3">
    <source>
        <dbReference type="ARBA" id="ARBA00022544"/>
    </source>
</evidence>
<keyword evidence="6" id="KW-0564">Palmitate</keyword>
<dbReference type="InterPro" id="IPR008844">
    <property type="entry name" value="Spore_GerAC-like"/>
</dbReference>
<proteinExistence type="inferred from homology"/>
<dbReference type="InterPro" id="IPR057336">
    <property type="entry name" value="GerAC_N"/>
</dbReference>
<dbReference type="PANTHER" id="PTHR35789">
    <property type="entry name" value="SPORE GERMINATION PROTEIN B3"/>
    <property type="match status" value="1"/>
</dbReference>
<evidence type="ECO:0000256" key="1">
    <source>
        <dbReference type="ARBA" id="ARBA00004635"/>
    </source>
</evidence>
<evidence type="ECO:0000256" key="5">
    <source>
        <dbReference type="ARBA" id="ARBA00023136"/>
    </source>
</evidence>
<dbReference type="InterPro" id="IPR038501">
    <property type="entry name" value="Spore_GerAC_C_sf"/>
</dbReference>
<comment type="subcellular location">
    <subcellularLocation>
        <location evidence="1">Membrane</location>
        <topology evidence="1">Lipid-anchor</topology>
    </subcellularLocation>
</comment>
<sequence length="384" mass="43330">MIINKLKYIIIIFLPFVLTGCWDSVEINERHVVLEVAIDKNDASKQSSTEAQDKRYEVTYTIPDIAKLSGQDSLSEDVKTAIITKSSTIATSVDEVERKTQNTVTFSHTKALVLGEELLKDKELFKATIDGLIRNMQIGRGTSILAVKGKAGKLTQAKNPQNPIIGLYVMKFFNNSERPTSYAKQQTLGNLIKELQNTGVTTIPVISDQEGTVLIQGAAVIKDYELADWINKEQVRGELFVEGKIKEVPIVVKYKGENLTYNIEEEESRVSFNANNGEWCAEIEIKVKGNITEFVSSEQNELFNESSIREIGSLIKAEINKQTQESIVYSKEINVDFLNIGLEMYRKHPKEWESYENQWLITGYKNIPIKVVTIVTIHNTGMLE</sequence>
<evidence type="ECO:0000313" key="11">
    <source>
        <dbReference type="Proteomes" id="UP000008467"/>
    </source>
</evidence>
<evidence type="ECO:0000256" key="4">
    <source>
        <dbReference type="ARBA" id="ARBA00022729"/>
    </source>
</evidence>
<feature type="domain" description="Spore germination GerAC-like C-terminal" evidence="8">
    <location>
        <begin position="216"/>
        <end position="381"/>
    </location>
</feature>
<dbReference type="EMBL" id="CP002582">
    <property type="protein sequence ID" value="ADZ85512.1"/>
    <property type="molecule type" value="Genomic_DNA"/>
</dbReference>
<feature type="domain" description="Spore germination protein N-terminal" evidence="9">
    <location>
        <begin position="23"/>
        <end position="207"/>
    </location>
</feature>
<comment type="similarity">
    <text evidence="2">Belongs to the GerABKC lipoprotein family.</text>
</comment>
<keyword evidence="11" id="KW-1185">Reference proteome</keyword>
<dbReference type="NCBIfam" id="TIGR02887">
    <property type="entry name" value="spore_ger_x_C"/>
    <property type="match status" value="1"/>
</dbReference>
<dbReference type="PROSITE" id="PS51257">
    <property type="entry name" value="PROKAR_LIPOPROTEIN"/>
    <property type="match status" value="1"/>
</dbReference>
<dbReference type="Pfam" id="PF25198">
    <property type="entry name" value="Spore_GerAC_N"/>
    <property type="match status" value="1"/>
</dbReference>
<dbReference type="eggNOG" id="ENOG502Z8GN">
    <property type="taxonomic scope" value="Bacteria"/>
</dbReference>
<dbReference type="PANTHER" id="PTHR35789:SF1">
    <property type="entry name" value="SPORE GERMINATION PROTEIN B3"/>
    <property type="match status" value="1"/>
</dbReference>
<keyword evidence="4" id="KW-0732">Signal</keyword>
<gene>
    <name evidence="10" type="ordered locus">Clole_3832</name>
</gene>
<dbReference type="KEGG" id="cle:Clole_3832"/>
<dbReference type="GO" id="GO:0009847">
    <property type="term" value="P:spore germination"/>
    <property type="evidence" value="ECO:0007669"/>
    <property type="project" value="InterPro"/>
</dbReference>
<evidence type="ECO:0000256" key="2">
    <source>
        <dbReference type="ARBA" id="ARBA00007886"/>
    </source>
</evidence>
<dbReference type="Pfam" id="PF05504">
    <property type="entry name" value="Spore_GerAC"/>
    <property type="match status" value="1"/>
</dbReference>
<keyword evidence="7" id="KW-0449">Lipoprotein</keyword>
<keyword evidence="5" id="KW-0472">Membrane</keyword>
<evidence type="ECO:0000259" key="8">
    <source>
        <dbReference type="Pfam" id="PF05504"/>
    </source>
</evidence>
<evidence type="ECO:0000259" key="9">
    <source>
        <dbReference type="Pfam" id="PF25198"/>
    </source>
</evidence>
<evidence type="ECO:0000256" key="7">
    <source>
        <dbReference type="ARBA" id="ARBA00023288"/>
    </source>
</evidence>
<dbReference type="RefSeq" id="WP_013658786.1">
    <property type="nucleotide sequence ID" value="NC_015275.1"/>
</dbReference>
<accession>F2JIP2</accession>
<name>F2JIP2_CELLD</name>
<evidence type="ECO:0000256" key="6">
    <source>
        <dbReference type="ARBA" id="ARBA00023139"/>
    </source>
</evidence>